<accession>A0A368VZ52</accession>
<proteinExistence type="predicted"/>
<dbReference type="OrthoDB" id="2641051at2"/>
<organism evidence="1 2">
    <name type="scientific">Paenibacillus prosopidis</name>
    <dbReference type="NCBI Taxonomy" id="630520"/>
    <lineage>
        <taxon>Bacteria</taxon>
        <taxon>Bacillati</taxon>
        <taxon>Bacillota</taxon>
        <taxon>Bacilli</taxon>
        <taxon>Bacillales</taxon>
        <taxon>Paenibacillaceae</taxon>
        <taxon>Paenibacillus</taxon>
    </lineage>
</organism>
<evidence type="ECO:0000313" key="1">
    <source>
        <dbReference type="EMBL" id="RCW47560.1"/>
    </source>
</evidence>
<protein>
    <submittedName>
        <fullName evidence="1">Uncharacterized protein</fullName>
    </submittedName>
</protein>
<dbReference type="AlphaFoldDB" id="A0A368VZ52"/>
<dbReference type="RefSeq" id="WP_114380912.1">
    <property type="nucleotide sequence ID" value="NZ_QPJD01000008.1"/>
</dbReference>
<gene>
    <name evidence="1" type="ORF">DFP97_108175</name>
</gene>
<comment type="caution">
    <text evidence="1">The sequence shown here is derived from an EMBL/GenBank/DDBJ whole genome shotgun (WGS) entry which is preliminary data.</text>
</comment>
<dbReference type="EMBL" id="QPJD01000008">
    <property type="protein sequence ID" value="RCW47560.1"/>
    <property type="molecule type" value="Genomic_DNA"/>
</dbReference>
<name>A0A368VZ52_9BACL</name>
<dbReference type="Proteomes" id="UP000252415">
    <property type="component" value="Unassembled WGS sequence"/>
</dbReference>
<evidence type="ECO:0000313" key="2">
    <source>
        <dbReference type="Proteomes" id="UP000252415"/>
    </source>
</evidence>
<reference evidence="1 2" key="1">
    <citation type="submission" date="2018-07" db="EMBL/GenBank/DDBJ databases">
        <title>Genomic Encyclopedia of Type Strains, Phase III (KMG-III): the genomes of soil and plant-associated and newly described type strains.</title>
        <authorList>
            <person name="Whitman W."/>
        </authorList>
    </citation>
    <scope>NUCLEOTIDE SEQUENCE [LARGE SCALE GENOMIC DNA]</scope>
    <source>
        <strain evidence="1 2">CECT 7506</strain>
    </source>
</reference>
<sequence>MVRSEDRFYCVSCGEMVSNPEADILFRTGFFRVVHPMGYCLACSVEQDKLDAVVGSTGKTSNYDYKMFLRADAKVAEHTVQPYRTNNNENENLFSTALL</sequence>
<keyword evidence="2" id="KW-1185">Reference proteome</keyword>